<dbReference type="RefSeq" id="XP_040034804.1">
    <property type="nucleotide sequence ID" value="XM_040178870.1"/>
</dbReference>
<evidence type="ECO:0000313" key="7">
    <source>
        <dbReference type="Ensembl" id="ENSGACP00000054777.1"/>
    </source>
</evidence>
<evidence type="ECO:0000313" key="8">
    <source>
        <dbReference type="Proteomes" id="UP000007635"/>
    </source>
</evidence>
<evidence type="ECO:0000256" key="1">
    <source>
        <dbReference type="ARBA" id="ARBA00004496"/>
    </source>
</evidence>
<dbReference type="InterPro" id="IPR029618">
    <property type="entry name" value="CCDC172"/>
</dbReference>
<dbReference type="AlphaFoldDB" id="A0AAQ4QWJ7"/>
<dbReference type="GeneTree" id="ENSGT00390000005203"/>
<evidence type="ECO:0000256" key="4">
    <source>
        <dbReference type="ARBA" id="ARBA00022490"/>
    </source>
</evidence>
<dbReference type="Proteomes" id="UP000007635">
    <property type="component" value="Chromosome VI"/>
</dbReference>
<evidence type="ECO:0000256" key="3">
    <source>
        <dbReference type="ARBA" id="ARBA00022327"/>
    </source>
</evidence>
<name>A0AAQ4QWJ7_GASAC</name>
<keyword evidence="8" id="KW-1185">Reference proteome</keyword>
<reference evidence="7" key="3">
    <citation type="submission" date="2025-09" db="UniProtKB">
        <authorList>
            <consortium name="Ensembl"/>
        </authorList>
    </citation>
    <scope>IDENTIFICATION</scope>
</reference>
<proteinExistence type="inferred from homology"/>
<dbReference type="Ensembl" id="ENSGACT00000068586.1">
    <property type="protein sequence ID" value="ENSGACP00000054777.1"/>
    <property type="gene ID" value="ENSGACG00000025788.1"/>
</dbReference>
<protein>
    <recommendedName>
        <fullName evidence="3">Coiled-coil domain-containing protein 172</fullName>
    </recommendedName>
</protein>
<evidence type="ECO:0000256" key="2">
    <source>
        <dbReference type="ARBA" id="ARBA00008975"/>
    </source>
</evidence>
<evidence type="ECO:0000256" key="6">
    <source>
        <dbReference type="SAM" id="Coils"/>
    </source>
</evidence>
<evidence type="ECO:0000256" key="5">
    <source>
        <dbReference type="ARBA" id="ARBA00023054"/>
    </source>
</evidence>
<dbReference type="GO" id="GO:0005737">
    <property type="term" value="C:cytoplasm"/>
    <property type="evidence" value="ECO:0007669"/>
    <property type="project" value="UniProtKB-SubCell"/>
</dbReference>
<reference evidence="7" key="2">
    <citation type="submission" date="2025-08" db="UniProtKB">
        <authorList>
            <consortium name="Ensembl"/>
        </authorList>
    </citation>
    <scope>IDENTIFICATION</scope>
</reference>
<reference evidence="7 8" key="1">
    <citation type="journal article" date="2021" name="G3 (Bethesda)">
        <title>Improved contiguity of the threespine stickleback genome using long-read sequencing.</title>
        <authorList>
            <person name="Nath S."/>
            <person name="Shaw D.E."/>
            <person name="White M.A."/>
        </authorList>
    </citation>
    <scope>NUCLEOTIDE SEQUENCE [LARGE SCALE GENOMIC DNA]</scope>
    <source>
        <strain evidence="7 8">Lake Benthic</strain>
    </source>
</reference>
<organism evidence="7 8">
    <name type="scientific">Gasterosteus aculeatus aculeatus</name>
    <name type="common">three-spined stickleback</name>
    <dbReference type="NCBI Taxonomy" id="481459"/>
    <lineage>
        <taxon>Eukaryota</taxon>
        <taxon>Metazoa</taxon>
        <taxon>Chordata</taxon>
        <taxon>Craniata</taxon>
        <taxon>Vertebrata</taxon>
        <taxon>Euteleostomi</taxon>
        <taxon>Actinopterygii</taxon>
        <taxon>Neopterygii</taxon>
        <taxon>Teleostei</taxon>
        <taxon>Neoteleostei</taxon>
        <taxon>Acanthomorphata</taxon>
        <taxon>Eupercaria</taxon>
        <taxon>Perciformes</taxon>
        <taxon>Cottioidei</taxon>
        <taxon>Gasterosteales</taxon>
        <taxon>Gasterosteidae</taxon>
        <taxon>Gasterosteus</taxon>
    </lineage>
</organism>
<comment type="similarity">
    <text evidence="2">Belongs to the CCDC172 family.</text>
</comment>
<keyword evidence="4" id="KW-0963">Cytoplasm</keyword>
<feature type="coiled-coil region" evidence="6">
    <location>
        <begin position="31"/>
        <end position="111"/>
    </location>
</feature>
<sequence>MSLDTLFQQILVTEQQLTEQTQKVKEVKVAIIRFNEKIKSAAEKNEKTNEELDKTAQQLSAMRLQHDLMKKCVDQMLKKVEELLCLRSQRRERLTQIKQECKEEEQNFLREISMFNSDFSLCGNRSIVFQSQTHAEILDLQREVESLYKEMELMSRRNNHTSAMQVERRALQLTLRGLERTQRDLEQRLIEAEATTASLRAERLSVSRRPLTDATCLRLRKELEMHKEEELELLREALSSEIHFLKSKLDGSQGAEQH</sequence>
<dbReference type="GeneID" id="120820749"/>
<feature type="coiled-coil region" evidence="6">
    <location>
        <begin position="137"/>
        <end position="248"/>
    </location>
</feature>
<dbReference type="PANTHER" id="PTHR22419">
    <property type="entry name" value="COILED-COIL DOMAIN-CONTAINING PROTEIN 172"/>
    <property type="match status" value="1"/>
</dbReference>
<keyword evidence="5 6" id="KW-0175">Coiled coil</keyword>
<accession>A0AAQ4QWJ7</accession>
<dbReference type="PANTHER" id="PTHR22419:SF2">
    <property type="entry name" value="COILED-COIL DOMAIN-CONTAINING PROTEIN 172"/>
    <property type="match status" value="1"/>
</dbReference>
<comment type="subcellular location">
    <subcellularLocation>
        <location evidence="1">Cytoplasm</location>
    </subcellularLocation>
</comment>